<keyword evidence="3 6" id="KW-0812">Transmembrane</keyword>
<evidence type="ECO:0000256" key="1">
    <source>
        <dbReference type="ARBA" id="ARBA00004141"/>
    </source>
</evidence>
<evidence type="ECO:0000313" key="8">
    <source>
        <dbReference type="Proteomes" id="UP000189911"/>
    </source>
</evidence>
<evidence type="ECO:0000256" key="2">
    <source>
        <dbReference type="ARBA" id="ARBA00010323"/>
    </source>
</evidence>
<name>A0A1G4JSD8_9SACH</name>
<sequence>MGWKDIGSLLSLKMLDSRLDPGSDAKRIQKASMGATKSRWNTLEFKIYYTVFAIAVPLMLRAVISATNEHSPNFPRFEPLLSQGWIWGRKVDNSDSQYRFFRNNLPLLTGLVLLHTGLKKVVLRVLHCQRTQFDLVFGVFFLFAAHGVNAFRVTVHLLINYIIAKSFRKKPRLAIFLTWVYGIGSLFINNSYRQYPFGNVVSVLEPLDSSFKGLIERWDVFYNFTLLRMLSFNMDFLEKWREVTTGKKSMSPTPTPPSMKPELKRSASSATTLETICENGTKNVLQERARLYAPHHIQDYSFSHYIAYITYTPLFIAGPIITFNDYLYQSQHTLPSINRKGIMGYALRFAICVLTMEVVLHYIYAVAVSKTKAWQGDTPFQISMIGLFNLNIIWLKLLIPWRLFRLWALMDGIDPPENMLRCVNNNYSTLGFWRAWHSSYNKWVVRYIYIPLGGSKSRILTSLAVFSFVAIWHDIELRLLLWGWLIVLVLLPEVFAQKFFAAYQKRPWFRFLCSVGAVFNIWTMMIANLFGFCLGYDGTVYLVKGIFLTWAGIKFLVFANIALFVGTQVMFEQREGEKRKGINVKC</sequence>
<feature type="transmembrane region" description="Helical" evidence="6">
    <location>
        <begin position="173"/>
        <end position="192"/>
    </location>
</feature>
<reference evidence="8" key="1">
    <citation type="submission" date="2016-03" db="EMBL/GenBank/DDBJ databases">
        <authorList>
            <person name="Devillers Hugo."/>
        </authorList>
    </citation>
    <scope>NUCLEOTIDE SEQUENCE [LARGE SCALE GENOMIC DNA]</scope>
</reference>
<feature type="transmembrane region" description="Helical" evidence="6">
    <location>
        <begin position="379"/>
        <end position="399"/>
    </location>
</feature>
<dbReference type="Proteomes" id="UP000189911">
    <property type="component" value="Chromosome E"/>
</dbReference>
<dbReference type="GO" id="GO:0008374">
    <property type="term" value="F:O-acyltransferase activity"/>
    <property type="evidence" value="ECO:0007669"/>
    <property type="project" value="TreeGrafter"/>
</dbReference>
<accession>A0A1G4JSD8</accession>
<dbReference type="InterPro" id="IPR004299">
    <property type="entry name" value="MBOAT_fam"/>
</dbReference>
<keyword evidence="5 6" id="KW-0472">Membrane</keyword>
<feature type="transmembrane region" description="Helical" evidence="6">
    <location>
        <begin position="457"/>
        <end position="473"/>
    </location>
</feature>
<dbReference type="GO" id="GO:0005783">
    <property type="term" value="C:endoplasmic reticulum"/>
    <property type="evidence" value="ECO:0007669"/>
    <property type="project" value="TreeGrafter"/>
</dbReference>
<feature type="transmembrane region" description="Helical" evidence="6">
    <location>
        <begin position="508"/>
        <end position="527"/>
    </location>
</feature>
<gene>
    <name evidence="7" type="ORF">LANO_0E04676G</name>
</gene>
<dbReference type="EMBL" id="LT598451">
    <property type="protein sequence ID" value="SCU93741.1"/>
    <property type="molecule type" value="Genomic_DNA"/>
</dbReference>
<dbReference type="OrthoDB" id="420606at2759"/>
<keyword evidence="8" id="KW-1185">Reference proteome</keyword>
<organism evidence="7 8">
    <name type="scientific">Lachancea nothofagi CBS 11611</name>
    <dbReference type="NCBI Taxonomy" id="1266666"/>
    <lineage>
        <taxon>Eukaryota</taxon>
        <taxon>Fungi</taxon>
        <taxon>Dikarya</taxon>
        <taxon>Ascomycota</taxon>
        <taxon>Saccharomycotina</taxon>
        <taxon>Saccharomycetes</taxon>
        <taxon>Saccharomycetales</taxon>
        <taxon>Saccharomycetaceae</taxon>
        <taxon>Lachancea</taxon>
    </lineage>
</organism>
<comment type="similarity">
    <text evidence="2">Belongs to the membrane-bound acyltransferase family.</text>
</comment>
<evidence type="ECO:0000256" key="4">
    <source>
        <dbReference type="ARBA" id="ARBA00022989"/>
    </source>
</evidence>
<feature type="transmembrane region" description="Helical" evidence="6">
    <location>
        <begin position="47"/>
        <end position="64"/>
    </location>
</feature>
<dbReference type="PANTHER" id="PTHR13285:SF18">
    <property type="entry name" value="PROTEIN-CYSTEINE N-PALMITOYLTRANSFERASE RASP"/>
    <property type="match status" value="1"/>
</dbReference>
<comment type="subcellular location">
    <subcellularLocation>
        <location evidence="1">Membrane</location>
        <topology evidence="1">Multi-pass membrane protein</topology>
    </subcellularLocation>
</comment>
<evidence type="ECO:0000256" key="6">
    <source>
        <dbReference type="SAM" id="Phobius"/>
    </source>
</evidence>
<dbReference type="GO" id="GO:0006506">
    <property type="term" value="P:GPI anchor biosynthetic process"/>
    <property type="evidence" value="ECO:0007669"/>
    <property type="project" value="TreeGrafter"/>
</dbReference>
<evidence type="ECO:0000256" key="3">
    <source>
        <dbReference type="ARBA" id="ARBA00022692"/>
    </source>
</evidence>
<dbReference type="GO" id="GO:0016020">
    <property type="term" value="C:membrane"/>
    <property type="evidence" value="ECO:0007669"/>
    <property type="project" value="UniProtKB-SubCell"/>
</dbReference>
<keyword evidence="4 6" id="KW-1133">Transmembrane helix</keyword>
<dbReference type="AlphaFoldDB" id="A0A1G4JSD8"/>
<feature type="transmembrane region" description="Helical" evidence="6">
    <location>
        <begin position="135"/>
        <end position="161"/>
    </location>
</feature>
<dbReference type="Pfam" id="PF03062">
    <property type="entry name" value="MBOAT"/>
    <property type="match status" value="1"/>
</dbReference>
<proteinExistence type="inferred from homology"/>
<feature type="transmembrane region" description="Helical" evidence="6">
    <location>
        <begin position="305"/>
        <end position="324"/>
    </location>
</feature>
<dbReference type="PANTHER" id="PTHR13285">
    <property type="entry name" value="ACYLTRANSFERASE"/>
    <property type="match status" value="1"/>
</dbReference>
<evidence type="ECO:0000256" key="5">
    <source>
        <dbReference type="ARBA" id="ARBA00023136"/>
    </source>
</evidence>
<feature type="transmembrane region" description="Helical" evidence="6">
    <location>
        <begin position="345"/>
        <end position="367"/>
    </location>
</feature>
<feature type="transmembrane region" description="Helical" evidence="6">
    <location>
        <begin position="547"/>
        <end position="571"/>
    </location>
</feature>
<feature type="transmembrane region" description="Helical" evidence="6">
    <location>
        <begin position="479"/>
        <end position="496"/>
    </location>
</feature>
<protein>
    <submittedName>
        <fullName evidence="7">LANO_0E04676g1_1</fullName>
    </submittedName>
</protein>
<dbReference type="InterPro" id="IPR051085">
    <property type="entry name" value="MB_O-acyltransferase"/>
</dbReference>
<evidence type="ECO:0000313" key="7">
    <source>
        <dbReference type="EMBL" id="SCU93741.1"/>
    </source>
</evidence>